<name>A0ACD3A717_9AGAR</name>
<evidence type="ECO:0000313" key="2">
    <source>
        <dbReference type="Proteomes" id="UP000308600"/>
    </source>
</evidence>
<reference evidence="1 2" key="1">
    <citation type="journal article" date="2019" name="Nat. Ecol. Evol.">
        <title>Megaphylogeny resolves global patterns of mushroom evolution.</title>
        <authorList>
            <person name="Varga T."/>
            <person name="Krizsan K."/>
            <person name="Foldi C."/>
            <person name="Dima B."/>
            <person name="Sanchez-Garcia M."/>
            <person name="Sanchez-Ramirez S."/>
            <person name="Szollosi G.J."/>
            <person name="Szarkandi J.G."/>
            <person name="Papp V."/>
            <person name="Albert L."/>
            <person name="Andreopoulos W."/>
            <person name="Angelini C."/>
            <person name="Antonin V."/>
            <person name="Barry K.W."/>
            <person name="Bougher N.L."/>
            <person name="Buchanan P."/>
            <person name="Buyck B."/>
            <person name="Bense V."/>
            <person name="Catcheside P."/>
            <person name="Chovatia M."/>
            <person name="Cooper J."/>
            <person name="Damon W."/>
            <person name="Desjardin D."/>
            <person name="Finy P."/>
            <person name="Geml J."/>
            <person name="Haridas S."/>
            <person name="Hughes K."/>
            <person name="Justo A."/>
            <person name="Karasinski D."/>
            <person name="Kautmanova I."/>
            <person name="Kiss B."/>
            <person name="Kocsube S."/>
            <person name="Kotiranta H."/>
            <person name="LaButti K.M."/>
            <person name="Lechner B.E."/>
            <person name="Liimatainen K."/>
            <person name="Lipzen A."/>
            <person name="Lukacs Z."/>
            <person name="Mihaltcheva S."/>
            <person name="Morgado L.N."/>
            <person name="Niskanen T."/>
            <person name="Noordeloos M.E."/>
            <person name="Ohm R.A."/>
            <person name="Ortiz-Santana B."/>
            <person name="Ovrebo C."/>
            <person name="Racz N."/>
            <person name="Riley R."/>
            <person name="Savchenko A."/>
            <person name="Shiryaev A."/>
            <person name="Soop K."/>
            <person name="Spirin V."/>
            <person name="Szebenyi C."/>
            <person name="Tomsovsky M."/>
            <person name="Tulloss R.E."/>
            <person name="Uehling J."/>
            <person name="Grigoriev I.V."/>
            <person name="Vagvolgyi C."/>
            <person name="Papp T."/>
            <person name="Martin F.M."/>
            <person name="Miettinen O."/>
            <person name="Hibbett D.S."/>
            <person name="Nagy L.G."/>
        </authorList>
    </citation>
    <scope>NUCLEOTIDE SEQUENCE [LARGE SCALE GENOMIC DNA]</scope>
    <source>
        <strain evidence="1 2">NL-1719</strain>
    </source>
</reference>
<dbReference type="Proteomes" id="UP000308600">
    <property type="component" value="Unassembled WGS sequence"/>
</dbReference>
<evidence type="ECO:0000313" key="1">
    <source>
        <dbReference type="EMBL" id="TFK61487.1"/>
    </source>
</evidence>
<dbReference type="EMBL" id="ML208655">
    <property type="protein sequence ID" value="TFK61487.1"/>
    <property type="molecule type" value="Genomic_DNA"/>
</dbReference>
<organism evidence="1 2">
    <name type="scientific">Pluteus cervinus</name>
    <dbReference type="NCBI Taxonomy" id="181527"/>
    <lineage>
        <taxon>Eukaryota</taxon>
        <taxon>Fungi</taxon>
        <taxon>Dikarya</taxon>
        <taxon>Basidiomycota</taxon>
        <taxon>Agaricomycotina</taxon>
        <taxon>Agaricomycetes</taxon>
        <taxon>Agaricomycetidae</taxon>
        <taxon>Agaricales</taxon>
        <taxon>Pluteineae</taxon>
        <taxon>Pluteaceae</taxon>
        <taxon>Pluteus</taxon>
    </lineage>
</organism>
<gene>
    <name evidence="1" type="ORF">BDN72DRAFT_778127</name>
</gene>
<protein>
    <submittedName>
        <fullName evidence="1">Uncharacterized protein</fullName>
    </submittedName>
</protein>
<keyword evidence="2" id="KW-1185">Reference proteome</keyword>
<accession>A0ACD3A717</accession>
<sequence length="298" mass="32453">MASESPTTEPSTRIVDHLVHLSPPGSVEQASQQFRDLGFTVIPGGTHAGGLTANALVLLADGAYLELISFIHPIEFYPPNSDERRERESHNWAKRAPGWIDWAFLGNTTYSTPISRISNDRASIDGSGVHYKRESNGGRTRPDGEVLRWVISQPRTTESGVLPFFCGDITPRPLRVPATDTNTSHKSTVRGVAHIHLVVRPASFESLTLQFTTVVGAPPKHVDASKAVWSVDTLAQPEIPTEVILTIPQNPQEHTFVESLDSGTASGVYEIAFGVLSGSERRLTTPYGRIAFVPLRSG</sequence>
<proteinExistence type="predicted"/>